<dbReference type="SUPFAM" id="SSF48452">
    <property type="entry name" value="TPR-like"/>
    <property type="match status" value="1"/>
</dbReference>
<dbReference type="AlphaFoldDB" id="A0A0E0PP36"/>
<sequence>MRRFSPATAALLLRRSLAAAAAAASPALRSGPRQLVRASLLDESLSTQTSSAASTMAVQYHQWSSSADGDDDEVLEAFNRDCCTDAGAGVLDDSASTAYVEKLCTSGNLPDAVQILRHLHDRKIHVGLGTFNLVLEQTGEVNNFVLFAKVFRYLLLSKIAPDLTSYTNVAKALQKLDDYELILKFVRQVMEITHDRDPTVMNRIVFTTAKYGQIDKCLIIFEELKKDQRGLDVVTFNTILDMLGKAGRVDQMLQEVKLMDELGHSPDIVTYNTVINCLRRLGRLDQCKIFAREMVERGIDPDLRTYTALIDIFGRAGHITEALEMFDQMKRSHQPSIYVYRALISDLKKAGQFELAQKLSEEMKTSASELLGPEDFKQKFKGRKINKNNTHWFNFCLFCTSTSSISALPFMFSAVKNSWSLEWREGGSYMRGEVMGAISSPVDPAAVSAIYDWRPVVSSLARLLSVRDELQC</sequence>
<keyword evidence="5" id="KW-0732">Signal</keyword>
<evidence type="ECO:0000256" key="3">
    <source>
        <dbReference type="ARBA" id="ARBA00022946"/>
    </source>
</evidence>
<dbReference type="Pfam" id="PF01535">
    <property type="entry name" value="PPR"/>
    <property type="match status" value="1"/>
</dbReference>
<dbReference type="Gene3D" id="1.25.40.10">
    <property type="entry name" value="Tetratricopeptide repeat domain"/>
    <property type="match status" value="2"/>
</dbReference>
<evidence type="ECO:0000313" key="6">
    <source>
        <dbReference type="EnsemblPlants" id="ORUFI05G21830.1"/>
    </source>
</evidence>
<evidence type="ECO:0000256" key="1">
    <source>
        <dbReference type="ARBA" id="ARBA00007626"/>
    </source>
</evidence>
<reference evidence="6" key="2">
    <citation type="submission" date="2015-06" db="UniProtKB">
        <authorList>
            <consortium name="EnsemblPlants"/>
        </authorList>
    </citation>
    <scope>IDENTIFICATION</scope>
</reference>
<comment type="similarity">
    <text evidence="1">Belongs to the PPR family. P subfamily.</text>
</comment>
<dbReference type="Gramene" id="ORUFI05G21830.1">
    <property type="protein sequence ID" value="ORUFI05G21830.1"/>
    <property type="gene ID" value="ORUFI05G21830"/>
</dbReference>
<dbReference type="eggNOG" id="KOG4197">
    <property type="taxonomic scope" value="Eukaryota"/>
</dbReference>
<feature type="repeat" description="PPR" evidence="4">
    <location>
        <begin position="302"/>
        <end position="336"/>
    </location>
</feature>
<feature type="signal peptide" evidence="5">
    <location>
        <begin position="1"/>
        <end position="23"/>
    </location>
</feature>
<evidence type="ECO:0000256" key="5">
    <source>
        <dbReference type="SAM" id="SignalP"/>
    </source>
</evidence>
<dbReference type="OMA" id="CKIFARE"/>
<dbReference type="PANTHER" id="PTHR47447:SF17">
    <property type="entry name" value="OS12G0638900 PROTEIN"/>
    <property type="match status" value="1"/>
</dbReference>
<dbReference type="InterPro" id="IPR011990">
    <property type="entry name" value="TPR-like_helical_dom_sf"/>
</dbReference>
<protein>
    <recommendedName>
        <fullName evidence="8">Pentacotripeptide-repeat region of PRORP domain-containing protein</fullName>
    </recommendedName>
</protein>
<dbReference type="NCBIfam" id="TIGR00756">
    <property type="entry name" value="PPR"/>
    <property type="match status" value="3"/>
</dbReference>
<evidence type="ECO:0008006" key="8">
    <source>
        <dbReference type="Google" id="ProtNLM"/>
    </source>
</evidence>
<keyword evidence="7" id="KW-1185">Reference proteome</keyword>
<feature type="repeat" description="PPR" evidence="4">
    <location>
        <begin position="232"/>
        <end position="266"/>
    </location>
</feature>
<name>A0A0E0PP36_ORYRU</name>
<evidence type="ECO:0000256" key="2">
    <source>
        <dbReference type="ARBA" id="ARBA00022737"/>
    </source>
</evidence>
<organism evidence="6 7">
    <name type="scientific">Oryza rufipogon</name>
    <name type="common">Brownbeard rice</name>
    <name type="synonym">Asian wild rice</name>
    <dbReference type="NCBI Taxonomy" id="4529"/>
    <lineage>
        <taxon>Eukaryota</taxon>
        <taxon>Viridiplantae</taxon>
        <taxon>Streptophyta</taxon>
        <taxon>Embryophyta</taxon>
        <taxon>Tracheophyta</taxon>
        <taxon>Spermatophyta</taxon>
        <taxon>Magnoliopsida</taxon>
        <taxon>Liliopsida</taxon>
        <taxon>Poales</taxon>
        <taxon>Poaceae</taxon>
        <taxon>BOP clade</taxon>
        <taxon>Oryzoideae</taxon>
        <taxon>Oryzeae</taxon>
        <taxon>Oryzinae</taxon>
        <taxon>Oryza</taxon>
    </lineage>
</organism>
<dbReference type="Proteomes" id="UP000008022">
    <property type="component" value="Unassembled WGS sequence"/>
</dbReference>
<reference evidence="7" key="1">
    <citation type="submission" date="2013-06" db="EMBL/GenBank/DDBJ databases">
        <authorList>
            <person name="Zhao Q."/>
        </authorList>
    </citation>
    <scope>NUCLEOTIDE SEQUENCE</scope>
    <source>
        <strain evidence="7">cv. W1943</strain>
    </source>
</reference>
<keyword evidence="2" id="KW-0677">Repeat</keyword>
<evidence type="ECO:0000256" key="4">
    <source>
        <dbReference type="PROSITE-ProRule" id="PRU00708"/>
    </source>
</evidence>
<feature type="repeat" description="PPR" evidence="4">
    <location>
        <begin position="267"/>
        <end position="301"/>
    </location>
</feature>
<dbReference type="Pfam" id="PF13041">
    <property type="entry name" value="PPR_2"/>
    <property type="match status" value="1"/>
</dbReference>
<proteinExistence type="inferred from homology"/>
<keyword evidence="3" id="KW-0809">Transit peptide</keyword>
<dbReference type="STRING" id="4529.A0A0E0PP36"/>
<dbReference type="PANTHER" id="PTHR47447">
    <property type="entry name" value="OS03G0856100 PROTEIN"/>
    <property type="match status" value="1"/>
</dbReference>
<evidence type="ECO:0000313" key="7">
    <source>
        <dbReference type="Proteomes" id="UP000008022"/>
    </source>
</evidence>
<feature type="chain" id="PRO_5002370297" description="Pentacotripeptide-repeat region of PRORP domain-containing protein" evidence="5">
    <location>
        <begin position="24"/>
        <end position="472"/>
    </location>
</feature>
<dbReference type="InterPro" id="IPR002885">
    <property type="entry name" value="PPR_rpt"/>
</dbReference>
<dbReference type="EnsemblPlants" id="ORUFI05G21830.1">
    <property type="protein sequence ID" value="ORUFI05G21830.1"/>
    <property type="gene ID" value="ORUFI05G21830"/>
</dbReference>
<dbReference type="HOGENOM" id="CLU_002706_10_0_1"/>
<accession>A0A0E0PP36</accession>
<dbReference type="PROSITE" id="PS51375">
    <property type="entry name" value="PPR"/>
    <property type="match status" value="3"/>
</dbReference>